<accession>A0A1Y2E8S8</accession>
<dbReference type="Pfam" id="PF01263">
    <property type="entry name" value="Aldose_epim"/>
    <property type="match status" value="1"/>
</dbReference>
<dbReference type="Gene3D" id="2.70.98.10">
    <property type="match status" value="1"/>
</dbReference>
<evidence type="ECO:0000313" key="5">
    <source>
        <dbReference type="EMBL" id="ORY67949.1"/>
    </source>
</evidence>
<evidence type="ECO:0000313" key="6">
    <source>
        <dbReference type="Proteomes" id="UP000193467"/>
    </source>
</evidence>
<keyword evidence="6" id="KW-1185">Reference proteome</keyword>
<dbReference type="InParanoid" id="A0A1Y2E8S8"/>
<sequence>MAEGIRGRLEAGLPLAFPPWPPYISTSPRLRATAFAAPHPPPLIPIIRTPDDHSRRNKLLVAGGILTILIALWSITGPRDPRNSYAFTHRNGSNIDVFRDWTISSPDGSAQATFIGLGATLTNFWVWDKHGVQRDVVLGYDDRTQYLLDPNYPYFGSIVGRYANRLRNSSFSIPPARSLDKLPPGAQIYHTTPNEHGGRNTLHGGMWGYSRAGWSLVHHGKDTVVFELKDEAGTEGFPATVTTQATYKLRPNAVWTTSLKSTITDGETPLMLSSHVYWNLDGYGAEEEEQGLGVMNHTLKIASSSWIGTDGIMVPTGDIYPISKGSGMDFRAARPIGERIDQTKGKCGTGCTGYDNAFIYDQPHNTHKDVVVELASPASGIKLSILTSQPSLQLYSCSGMNPLYYPRKTSHGGPGKGYGERSCVVLEQQGRIGGVREVQWGEDQIYDDERPYEWWSQYTFSTV</sequence>
<dbReference type="SUPFAM" id="SSF74650">
    <property type="entry name" value="Galactose mutarotase-like"/>
    <property type="match status" value="1"/>
</dbReference>
<dbReference type="GO" id="GO:0030246">
    <property type="term" value="F:carbohydrate binding"/>
    <property type="evidence" value="ECO:0007669"/>
    <property type="project" value="InterPro"/>
</dbReference>
<keyword evidence="4" id="KW-0472">Membrane</keyword>
<evidence type="ECO:0000256" key="4">
    <source>
        <dbReference type="SAM" id="Phobius"/>
    </source>
</evidence>
<dbReference type="PANTHER" id="PTHR10091:SF6">
    <property type="entry name" value="1-EPIMERASE, PUTATIVE (AFU_ORTHOLOGUE AFUA_3G13240)-RELATED"/>
    <property type="match status" value="1"/>
</dbReference>
<dbReference type="CDD" id="cd09019">
    <property type="entry name" value="galactose_mutarotase_like"/>
    <property type="match status" value="1"/>
</dbReference>
<dbReference type="GO" id="GO:0004034">
    <property type="term" value="F:aldose 1-epimerase activity"/>
    <property type="evidence" value="ECO:0007669"/>
    <property type="project" value="TreeGrafter"/>
</dbReference>
<dbReference type="InterPro" id="IPR008183">
    <property type="entry name" value="Aldose_1/G6P_1-epimerase"/>
</dbReference>
<proteinExistence type="inferred from homology"/>
<dbReference type="AlphaFoldDB" id="A0A1Y2E8S8"/>
<dbReference type="EMBL" id="MCGR01000060">
    <property type="protein sequence ID" value="ORY67949.1"/>
    <property type="molecule type" value="Genomic_DNA"/>
</dbReference>
<dbReference type="STRING" id="106004.A0A1Y2E8S8"/>
<gene>
    <name evidence="5" type="ORF">BCR35DRAFT_334463</name>
</gene>
<dbReference type="GO" id="GO:0006006">
    <property type="term" value="P:glucose metabolic process"/>
    <property type="evidence" value="ECO:0007669"/>
    <property type="project" value="TreeGrafter"/>
</dbReference>
<evidence type="ECO:0000256" key="3">
    <source>
        <dbReference type="ARBA" id="ARBA00023277"/>
    </source>
</evidence>
<reference evidence="5 6" key="1">
    <citation type="submission" date="2016-07" db="EMBL/GenBank/DDBJ databases">
        <title>Pervasive Adenine N6-methylation of Active Genes in Fungi.</title>
        <authorList>
            <consortium name="DOE Joint Genome Institute"/>
            <person name="Mondo S.J."/>
            <person name="Dannebaum R.O."/>
            <person name="Kuo R.C."/>
            <person name="Labutti K."/>
            <person name="Haridas S."/>
            <person name="Kuo A."/>
            <person name="Salamov A."/>
            <person name="Ahrendt S.R."/>
            <person name="Lipzen A."/>
            <person name="Sullivan W."/>
            <person name="Andreopoulos W.B."/>
            <person name="Clum A."/>
            <person name="Lindquist E."/>
            <person name="Daum C."/>
            <person name="Ramamoorthy G.K."/>
            <person name="Gryganskyi A."/>
            <person name="Culley D."/>
            <person name="Magnuson J.K."/>
            <person name="James T.Y."/>
            <person name="O'Malley M.A."/>
            <person name="Stajich J.E."/>
            <person name="Spatafora J.W."/>
            <person name="Visel A."/>
            <person name="Grigoriev I.V."/>
        </authorList>
    </citation>
    <scope>NUCLEOTIDE SEQUENCE [LARGE SCALE GENOMIC DNA]</scope>
    <source>
        <strain evidence="5 6">62-1032</strain>
    </source>
</reference>
<dbReference type="InterPro" id="IPR014718">
    <property type="entry name" value="GH-type_carb-bd"/>
</dbReference>
<organism evidence="5 6">
    <name type="scientific">Leucosporidium creatinivorum</name>
    <dbReference type="NCBI Taxonomy" id="106004"/>
    <lineage>
        <taxon>Eukaryota</taxon>
        <taxon>Fungi</taxon>
        <taxon>Dikarya</taxon>
        <taxon>Basidiomycota</taxon>
        <taxon>Pucciniomycotina</taxon>
        <taxon>Microbotryomycetes</taxon>
        <taxon>Leucosporidiales</taxon>
        <taxon>Leucosporidium</taxon>
    </lineage>
</organism>
<feature type="transmembrane region" description="Helical" evidence="4">
    <location>
        <begin position="59"/>
        <end position="76"/>
    </location>
</feature>
<dbReference type="OrthoDB" id="274691at2759"/>
<dbReference type="InterPro" id="IPR011013">
    <property type="entry name" value="Gal_mutarotase_sf_dom"/>
</dbReference>
<comment type="similarity">
    <text evidence="1">Belongs to the aldose epimerase family.</text>
</comment>
<keyword evidence="4" id="KW-0812">Transmembrane</keyword>
<dbReference type="InterPro" id="IPR047215">
    <property type="entry name" value="Galactose_mutarotase-like"/>
</dbReference>
<comment type="caution">
    <text evidence="5">The sequence shown here is derived from an EMBL/GenBank/DDBJ whole genome shotgun (WGS) entry which is preliminary data.</text>
</comment>
<dbReference type="PANTHER" id="PTHR10091">
    <property type="entry name" value="ALDOSE-1-EPIMERASE"/>
    <property type="match status" value="1"/>
</dbReference>
<keyword evidence="4" id="KW-1133">Transmembrane helix</keyword>
<dbReference type="GO" id="GO:0033499">
    <property type="term" value="P:galactose catabolic process via UDP-galactose, Leloir pathway"/>
    <property type="evidence" value="ECO:0007669"/>
    <property type="project" value="TreeGrafter"/>
</dbReference>
<evidence type="ECO:0000256" key="2">
    <source>
        <dbReference type="ARBA" id="ARBA00023235"/>
    </source>
</evidence>
<keyword evidence="3" id="KW-0119">Carbohydrate metabolism</keyword>
<protein>
    <submittedName>
        <fullName evidence="5">Galactose mutarotase-like domain-containing protein</fullName>
    </submittedName>
</protein>
<dbReference type="Proteomes" id="UP000193467">
    <property type="component" value="Unassembled WGS sequence"/>
</dbReference>
<keyword evidence="2" id="KW-0413">Isomerase</keyword>
<evidence type="ECO:0000256" key="1">
    <source>
        <dbReference type="ARBA" id="ARBA00006206"/>
    </source>
</evidence>
<name>A0A1Y2E8S8_9BASI</name>